<accession>A0A7S1CHY5</accession>
<keyword evidence="3" id="KW-0812">Transmembrane</keyword>
<keyword evidence="6" id="KW-0175">Coiled coil</keyword>
<feature type="compositionally biased region" description="Gly residues" evidence="7">
    <location>
        <begin position="155"/>
        <end position="202"/>
    </location>
</feature>
<feature type="compositionally biased region" description="Low complexity" evidence="7">
    <location>
        <begin position="61"/>
        <end position="76"/>
    </location>
</feature>
<feature type="region of interest" description="Disordered" evidence="7">
    <location>
        <begin position="1"/>
        <end position="334"/>
    </location>
</feature>
<feature type="compositionally biased region" description="Basic and acidic residues" evidence="7">
    <location>
        <begin position="27"/>
        <end position="44"/>
    </location>
</feature>
<sequence>MSAAAAAEPASKPAAAATPNRPTNAADRARSSERARAVGRRDFVDDLDAGSDDSGRGSGVGYAVASASAATSAAAARPRDSFDDDEDLLAMTNEIESGYARPSQPAAARPAGAGPTAATMIEDLDDDGEDLDMLLAEVMHEAPKPKFSGAPPPSSGGGYGGAGGGSGGGGGAGGGAGGGGYGGGRGYGGGAGGYGGSGGARGVAGLLDSDDDDDDDFGPGARRGGGGGAGGGGGGGAAASAGRGAAHGGGAYGDGGYDDEPERPYPVGPSVPSSSGGGQRGRDAAFDPSPGRDAGRGRGTAVSNGGGRSGGPAAAASTSRQAASAPVARTAGPQKPLSAVLQPAVAMCDALLQIAGLGCAGGDAVAAGPSHVQRVFGGQVPPSMGAAWLEERPELLALAMQAFRLAVKLGMDAMVMAECETLCDDEEEQMEELLDQIKELQATYFLGPASSAGWNDAIARETPHLFSLDKAPAKPGGGGGALSAAMGTSGSDFSGRLLTLESHKAWVGSLNREVAHGFWASLTMELLYFTNDDDERYSIQAHKQLLRNLLVQSARPPLGYPVFSTGRVRLWLPVV</sequence>
<dbReference type="InterPro" id="IPR007735">
    <property type="entry name" value="Pecanex_C"/>
</dbReference>
<comment type="subcellular location">
    <subcellularLocation>
        <location evidence="1">Membrane</location>
        <topology evidence="1">Multi-pass membrane protein</topology>
    </subcellularLocation>
</comment>
<evidence type="ECO:0000256" key="5">
    <source>
        <dbReference type="ARBA" id="ARBA00023136"/>
    </source>
</evidence>
<feature type="compositionally biased region" description="Low complexity" evidence="7">
    <location>
        <begin position="100"/>
        <end position="119"/>
    </location>
</feature>
<organism evidence="9">
    <name type="scientific">Bicosoecida sp. CB-2014</name>
    <dbReference type="NCBI Taxonomy" id="1486930"/>
    <lineage>
        <taxon>Eukaryota</taxon>
        <taxon>Sar</taxon>
        <taxon>Stramenopiles</taxon>
        <taxon>Bigyra</taxon>
        <taxon>Opalozoa</taxon>
        <taxon>Bicosoecida</taxon>
    </lineage>
</organism>
<evidence type="ECO:0000256" key="3">
    <source>
        <dbReference type="ARBA" id="ARBA00022692"/>
    </source>
</evidence>
<dbReference type="AlphaFoldDB" id="A0A7S1CHY5"/>
<name>A0A7S1CHY5_9STRA</name>
<feature type="domain" description="Pecanex C-terminal" evidence="8">
    <location>
        <begin position="394"/>
        <end position="563"/>
    </location>
</feature>
<dbReference type="Pfam" id="PF05041">
    <property type="entry name" value="Pecanex_C"/>
    <property type="match status" value="1"/>
</dbReference>
<protein>
    <recommendedName>
        <fullName evidence="8">Pecanex C-terminal domain-containing protein</fullName>
    </recommendedName>
</protein>
<comment type="similarity">
    <text evidence="2">Belongs to the pecanex family.</text>
</comment>
<feature type="compositionally biased region" description="Low complexity" evidence="7">
    <location>
        <begin position="311"/>
        <end position="325"/>
    </location>
</feature>
<feature type="compositionally biased region" description="Low complexity" evidence="7">
    <location>
        <begin position="1"/>
        <end position="26"/>
    </location>
</feature>
<dbReference type="PANTHER" id="PTHR12372">
    <property type="entry name" value="PECANEX"/>
    <property type="match status" value="1"/>
</dbReference>
<evidence type="ECO:0000256" key="7">
    <source>
        <dbReference type="SAM" id="MobiDB-lite"/>
    </source>
</evidence>
<keyword evidence="4" id="KW-1133">Transmembrane helix</keyword>
<keyword evidence="5" id="KW-0472">Membrane</keyword>
<evidence type="ECO:0000256" key="4">
    <source>
        <dbReference type="ARBA" id="ARBA00022989"/>
    </source>
</evidence>
<proteinExistence type="inferred from homology"/>
<dbReference type="GO" id="GO:0016020">
    <property type="term" value="C:membrane"/>
    <property type="evidence" value="ECO:0007669"/>
    <property type="project" value="UniProtKB-SubCell"/>
</dbReference>
<evidence type="ECO:0000313" key="9">
    <source>
        <dbReference type="EMBL" id="CAD8919713.1"/>
    </source>
</evidence>
<evidence type="ECO:0000256" key="2">
    <source>
        <dbReference type="ARBA" id="ARBA00010170"/>
    </source>
</evidence>
<feature type="compositionally biased region" description="Acidic residues" evidence="7">
    <location>
        <begin position="122"/>
        <end position="132"/>
    </location>
</feature>
<reference evidence="9" key="1">
    <citation type="submission" date="2021-01" db="EMBL/GenBank/DDBJ databases">
        <authorList>
            <person name="Corre E."/>
            <person name="Pelletier E."/>
            <person name="Niang G."/>
            <person name="Scheremetjew M."/>
            <person name="Finn R."/>
            <person name="Kale V."/>
            <person name="Holt S."/>
            <person name="Cochrane G."/>
            <person name="Meng A."/>
            <person name="Brown T."/>
            <person name="Cohen L."/>
        </authorList>
    </citation>
    <scope>NUCLEOTIDE SEQUENCE</scope>
    <source>
        <strain evidence="9">Ms1</strain>
    </source>
</reference>
<evidence type="ECO:0000256" key="6">
    <source>
        <dbReference type="SAM" id="Coils"/>
    </source>
</evidence>
<feature type="coiled-coil region" evidence="6">
    <location>
        <begin position="416"/>
        <end position="443"/>
    </location>
</feature>
<feature type="compositionally biased region" description="Gly residues" evidence="7">
    <location>
        <begin position="221"/>
        <end position="237"/>
    </location>
</feature>
<evidence type="ECO:0000256" key="1">
    <source>
        <dbReference type="ARBA" id="ARBA00004141"/>
    </source>
</evidence>
<evidence type="ECO:0000259" key="8">
    <source>
        <dbReference type="Pfam" id="PF05041"/>
    </source>
</evidence>
<dbReference type="EMBL" id="HBFS01019347">
    <property type="protein sequence ID" value="CAD8919713.1"/>
    <property type="molecule type" value="Transcribed_RNA"/>
</dbReference>
<dbReference type="PANTHER" id="PTHR12372:SF6">
    <property type="entry name" value="PECANEX-LIKE PROTEIN 4"/>
    <property type="match status" value="1"/>
</dbReference>
<gene>
    <name evidence="9" type="ORF">BSP0115_LOCUS12975</name>
</gene>
<feature type="compositionally biased region" description="Gly residues" evidence="7">
    <location>
        <begin position="245"/>
        <end position="255"/>
    </location>
</feature>
<dbReference type="InterPro" id="IPR039797">
    <property type="entry name" value="Pecanex"/>
</dbReference>
<feature type="compositionally biased region" description="Acidic residues" evidence="7">
    <location>
        <begin position="208"/>
        <end position="217"/>
    </location>
</feature>